<dbReference type="CDD" id="cd00009">
    <property type="entry name" value="AAA"/>
    <property type="match status" value="1"/>
</dbReference>
<evidence type="ECO:0000256" key="4">
    <source>
        <dbReference type="ARBA" id="ARBA00022989"/>
    </source>
</evidence>
<protein>
    <recommendedName>
        <fullName evidence="7">EF-hand domain-containing protein</fullName>
    </recommendedName>
</protein>
<feature type="transmembrane region" description="Helical" evidence="6">
    <location>
        <begin position="558"/>
        <end position="577"/>
    </location>
</feature>
<dbReference type="GO" id="GO:0005509">
    <property type="term" value="F:calcium ion binding"/>
    <property type="evidence" value="ECO:0007669"/>
    <property type="project" value="InterPro"/>
</dbReference>
<comment type="subcellular location">
    <subcellularLocation>
        <location evidence="1">Membrane</location>
        <topology evidence="1">Multi-pass membrane protein</topology>
    </subcellularLocation>
</comment>
<reference evidence="8" key="1">
    <citation type="submission" date="2021-02" db="EMBL/GenBank/DDBJ databases">
        <title>First Annotated Genome of the Yellow-green Alga Tribonema minus.</title>
        <authorList>
            <person name="Mahan K.M."/>
        </authorList>
    </citation>
    <scope>NUCLEOTIDE SEQUENCE</scope>
    <source>
        <strain evidence="8">UTEX B ZZ1240</strain>
    </source>
</reference>
<dbReference type="GO" id="GO:0005886">
    <property type="term" value="C:plasma membrane"/>
    <property type="evidence" value="ECO:0007669"/>
    <property type="project" value="TreeGrafter"/>
</dbReference>
<dbReference type="GO" id="GO:0008381">
    <property type="term" value="F:mechanosensitive monoatomic ion channel activity"/>
    <property type="evidence" value="ECO:0007669"/>
    <property type="project" value="TreeGrafter"/>
</dbReference>
<dbReference type="PANTHER" id="PTHR31618">
    <property type="entry name" value="MECHANOSENSITIVE ION CHANNEL PROTEIN 5"/>
    <property type="match status" value="1"/>
</dbReference>
<sequence>MSSLPRFVNWGDALTVVRTVEENDDIQTPQNSMWTDYTAPKTLSDVVGNSDAVARVDSWFAGPRTAPLIIHGPPGTGKTTLVRLCAAKHDVALFSSGADEPRTQAQLTGIINNATALRQTMFLDDADMFVFEPSGIACLSKCIRKPGGGSVIVCFNSIADPRLSPLINMKTSVRIAMKQIDAAALVTRAQRCARMVSRSLTYFDALVLASRSCGDARRLIIDMQVEAIDNVCPPQKRKRVRSPTLQHDNAIVVKPSFQDALSPHDATVAPLKCLEMAWGGWLKCVKTDMHVRRLSDLADSISDADLVIGTMMEIADLHETEDKDFSSVEAELQYSSIQRRLSLFREHNGCDDSDEQLLEMMKAKAVLLFITANVTWKSYLSRIQDTVMAHQIVQGFKNFVAEETTVIDIDCALSRDSLLSLKSVHRAKDITDVSFTDDPSQLFDTVLSSKKLRLSSGKAPMYNTLMKRLMLSPHREVAAGPASTPSAPYSGQHLTTEHIKVIFGNTAMHVAEILDRNGDGLVDKEEFVRIFEDIRSDAVNLKETLKDFEKISETLNRALTALSLIVTSFAALAILGVNLLQNSVVIVSVFVASSIVFGSSMQRFFEGIILVFASKPYEVGDRVLIDGMYLLVKNISILTTTSVGADGQYCILSNSQLKDAVIINAYRSGESSQRWSILVPCTVPPTYCEDLEAHLKNLNVVGVEGIDCWFDKCRADGVNDVIIVSARQRTNFQNVVTKARIGKQLAAGIKVFTADLPSPAHILATPGFGENV</sequence>
<dbReference type="InterPro" id="IPR010920">
    <property type="entry name" value="LSM_dom_sf"/>
</dbReference>
<dbReference type="AlphaFoldDB" id="A0A835ZM26"/>
<keyword evidence="3 6" id="KW-0812">Transmembrane</keyword>
<evidence type="ECO:0000259" key="7">
    <source>
        <dbReference type="PROSITE" id="PS50222"/>
    </source>
</evidence>
<dbReference type="SUPFAM" id="SSF50182">
    <property type="entry name" value="Sm-like ribonucleoproteins"/>
    <property type="match status" value="1"/>
</dbReference>
<dbReference type="Pfam" id="PF00924">
    <property type="entry name" value="MS_channel_2nd"/>
    <property type="match status" value="1"/>
</dbReference>
<dbReference type="GO" id="GO:0006820">
    <property type="term" value="P:monoatomic anion transport"/>
    <property type="evidence" value="ECO:0007669"/>
    <property type="project" value="TreeGrafter"/>
</dbReference>
<proteinExistence type="inferred from homology"/>
<dbReference type="GO" id="GO:0016887">
    <property type="term" value="F:ATP hydrolysis activity"/>
    <property type="evidence" value="ECO:0007669"/>
    <property type="project" value="InterPro"/>
</dbReference>
<dbReference type="PANTHER" id="PTHR31618:SF1">
    <property type="entry name" value="EF-HAND DOMAIN-CONTAINING PROTEIN"/>
    <property type="match status" value="1"/>
</dbReference>
<dbReference type="InterPro" id="IPR027417">
    <property type="entry name" value="P-loop_NTPase"/>
</dbReference>
<evidence type="ECO:0000256" key="2">
    <source>
        <dbReference type="ARBA" id="ARBA00008017"/>
    </source>
</evidence>
<dbReference type="InterPro" id="IPR006685">
    <property type="entry name" value="MscS_channel_2nd"/>
</dbReference>
<evidence type="ECO:0000256" key="3">
    <source>
        <dbReference type="ARBA" id="ARBA00022692"/>
    </source>
</evidence>
<dbReference type="Gene3D" id="2.30.30.60">
    <property type="match status" value="1"/>
</dbReference>
<dbReference type="PROSITE" id="PS50222">
    <property type="entry name" value="EF_HAND_2"/>
    <property type="match status" value="1"/>
</dbReference>
<organism evidence="8 9">
    <name type="scientific">Tribonema minus</name>
    <dbReference type="NCBI Taxonomy" id="303371"/>
    <lineage>
        <taxon>Eukaryota</taxon>
        <taxon>Sar</taxon>
        <taxon>Stramenopiles</taxon>
        <taxon>Ochrophyta</taxon>
        <taxon>PX clade</taxon>
        <taxon>Xanthophyceae</taxon>
        <taxon>Tribonematales</taxon>
        <taxon>Tribonemataceae</taxon>
        <taxon>Tribonema</taxon>
    </lineage>
</organism>
<dbReference type="PROSITE" id="PS00018">
    <property type="entry name" value="EF_HAND_1"/>
    <property type="match status" value="1"/>
</dbReference>
<keyword evidence="9" id="KW-1185">Reference proteome</keyword>
<keyword evidence="4 6" id="KW-1133">Transmembrane helix</keyword>
<dbReference type="Pfam" id="PF00004">
    <property type="entry name" value="AAA"/>
    <property type="match status" value="1"/>
</dbReference>
<comment type="caution">
    <text evidence="8">The sequence shown here is derived from an EMBL/GenBank/DDBJ whole genome shotgun (WGS) entry which is preliminary data.</text>
</comment>
<dbReference type="SMART" id="SM00382">
    <property type="entry name" value="AAA"/>
    <property type="match status" value="1"/>
</dbReference>
<gene>
    <name evidence="8" type="ORF">JKP88DRAFT_251631</name>
</gene>
<evidence type="ECO:0000256" key="5">
    <source>
        <dbReference type="ARBA" id="ARBA00023136"/>
    </source>
</evidence>
<dbReference type="SUPFAM" id="SSF52540">
    <property type="entry name" value="P-loop containing nucleoside triphosphate hydrolases"/>
    <property type="match status" value="1"/>
</dbReference>
<feature type="domain" description="EF-hand" evidence="7">
    <location>
        <begin position="512"/>
        <end position="537"/>
    </location>
</feature>
<dbReference type="EMBL" id="JAFCMP010000021">
    <property type="protein sequence ID" value="KAG5191298.1"/>
    <property type="molecule type" value="Genomic_DNA"/>
</dbReference>
<dbReference type="InterPro" id="IPR003593">
    <property type="entry name" value="AAA+_ATPase"/>
</dbReference>
<comment type="similarity">
    <text evidence="2">Belongs to the MscS (TC 1.A.23) family.</text>
</comment>
<evidence type="ECO:0000256" key="6">
    <source>
        <dbReference type="SAM" id="Phobius"/>
    </source>
</evidence>
<feature type="transmembrane region" description="Helical" evidence="6">
    <location>
        <begin position="584"/>
        <end position="605"/>
    </location>
</feature>
<dbReference type="InterPro" id="IPR003959">
    <property type="entry name" value="ATPase_AAA_core"/>
</dbReference>
<dbReference type="InterPro" id="IPR018247">
    <property type="entry name" value="EF_Hand_1_Ca_BS"/>
</dbReference>
<dbReference type="InterPro" id="IPR002048">
    <property type="entry name" value="EF_hand_dom"/>
</dbReference>
<name>A0A835ZM26_9STRA</name>
<keyword evidence="5 6" id="KW-0472">Membrane</keyword>
<evidence type="ECO:0000313" key="8">
    <source>
        <dbReference type="EMBL" id="KAG5191298.1"/>
    </source>
</evidence>
<dbReference type="Gene3D" id="3.40.50.300">
    <property type="entry name" value="P-loop containing nucleotide triphosphate hydrolases"/>
    <property type="match status" value="1"/>
</dbReference>
<dbReference type="OrthoDB" id="10265971at2759"/>
<dbReference type="Proteomes" id="UP000664859">
    <property type="component" value="Unassembled WGS sequence"/>
</dbReference>
<accession>A0A835ZM26</accession>
<evidence type="ECO:0000313" key="9">
    <source>
        <dbReference type="Proteomes" id="UP000664859"/>
    </source>
</evidence>
<dbReference type="InterPro" id="IPR016688">
    <property type="entry name" value="MscS-like_plants/fungi"/>
</dbReference>
<dbReference type="GO" id="GO:0005524">
    <property type="term" value="F:ATP binding"/>
    <property type="evidence" value="ECO:0007669"/>
    <property type="project" value="InterPro"/>
</dbReference>
<evidence type="ECO:0000256" key="1">
    <source>
        <dbReference type="ARBA" id="ARBA00004141"/>
    </source>
</evidence>
<dbReference type="InterPro" id="IPR023408">
    <property type="entry name" value="MscS_beta-dom_sf"/>
</dbReference>